<protein>
    <submittedName>
        <fullName evidence="1">Uncharacterized protein</fullName>
    </submittedName>
</protein>
<dbReference type="Proteomes" id="UP000266441">
    <property type="component" value="Unassembled WGS sequence"/>
</dbReference>
<sequence>MMQETGSMLTSMEKIVVIETEDDYREALKRFIGLCGSQKTDEDLMELQLLTDLMEKYERANCGGN</sequence>
<name>A0A399D418_9BACT</name>
<gene>
    <name evidence="1" type="ORF">D1164_05230</name>
</gene>
<comment type="caution">
    <text evidence="1">The sequence shown here is derived from an EMBL/GenBank/DDBJ whole genome shotgun (WGS) entry which is preliminary data.</text>
</comment>
<keyword evidence="2" id="KW-1185">Reference proteome</keyword>
<evidence type="ECO:0000313" key="2">
    <source>
        <dbReference type="Proteomes" id="UP000266441"/>
    </source>
</evidence>
<dbReference type="AlphaFoldDB" id="A0A399D418"/>
<evidence type="ECO:0000313" key="1">
    <source>
        <dbReference type="EMBL" id="RIH66317.1"/>
    </source>
</evidence>
<organism evidence="1 2">
    <name type="scientific">Mariniphaga sediminis</name>
    <dbReference type="NCBI Taxonomy" id="1628158"/>
    <lineage>
        <taxon>Bacteria</taxon>
        <taxon>Pseudomonadati</taxon>
        <taxon>Bacteroidota</taxon>
        <taxon>Bacteroidia</taxon>
        <taxon>Marinilabiliales</taxon>
        <taxon>Prolixibacteraceae</taxon>
        <taxon>Mariniphaga</taxon>
    </lineage>
</organism>
<proteinExistence type="predicted"/>
<dbReference type="EMBL" id="QWET01000003">
    <property type="protein sequence ID" value="RIH66317.1"/>
    <property type="molecule type" value="Genomic_DNA"/>
</dbReference>
<reference evidence="1 2" key="1">
    <citation type="journal article" date="2015" name="Int. J. Syst. Evol. Microbiol.">
        <title>Mariniphaga sediminis sp. nov., isolated from coastal sediment.</title>
        <authorList>
            <person name="Wang F.Q."/>
            <person name="Shen Q.Y."/>
            <person name="Chen G.J."/>
            <person name="Du Z.J."/>
        </authorList>
    </citation>
    <scope>NUCLEOTIDE SEQUENCE [LARGE SCALE GENOMIC DNA]</scope>
    <source>
        <strain evidence="1 2">SY21</strain>
    </source>
</reference>
<accession>A0A399D418</accession>